<keyword evidence="3" id="KW-1185">Reference proteome</keyword>
<dbReference type="EMBL" id="PVWK01000157">
    <property type="protein sequence ID" value="PSB23996.1"/>
    <property type="molecule type" value="Genomic_DNA"/>
</dbReference>
<feature type="transmembrane region" description="Helical" evidence="1">
    <location>
        <begin position="6"/>
        <end position="28"/>
    </location>
</feature>
<keyword evidence="1" id="KW-0812">Transmembrane</keyword>
<dbReference type="Proteomes" id="UP000239576">
    <property type="component" value="Unassembled WGS sequence"/>
</dbReference>
<feature type="transmembrane region" description="Helical" evidence="1">
    <location>
        <begin position="40"/>
        <end position="62"/>
    </location>
</feature>
<dbReference type="OrthoDB" id="490862at2"/>
<proteinExistence type="predicted"/>
<keyword evidence="1" id="KW-1133">Transmembrane helix</keyword>
<dbReference type="RefSeq" id="WP_106260604.1">
    <property type="nucleotide sequence ID" value="NZ_CAWNSW010000030.1"/>
</dbReference>
<protein>
    <submittedName>
        <fullName evidence="2">Uncharacterized protein</fullName>
    </submittedName>
</protein>
<accession>A0A2T1DU11</accession>
<reference evidence="3" key="1">
    <citation type="submission" date="2018-02" db="EMBL/GenBank/DDBJ databases">
        <authorList>
            <person name="Moore K."/>
            <person name="Momper L."/>
        </authorList>
    </citation>
    <scope>NUCLEOTIDE SEQUENCE [LARGE SCALE GENOMIC DNA]</scope>
    <source>
        <strain evidence="3">ULC18</strain>
    </source>
</reference>
<name>A0A2T1DU11_9CYAN</name>
<comment type="caution">
    <text evidence="2">The sequence shown here is derived from an EMBL/GenBank/DDBJ whole genome shotgun (WGS) entry which is preliminary data.</text>
</comment>
<sequence>MENSKYAIFLAFGVLWVATGSVAVVALMKADGQPIRLGKWGLVVAVPILVPLLAAFAFAAFYH</sequence>
<evidence type="ECO:0000256" key="1">
    <source>
        <dbReference type="SAM" id="Phobius"/>
    </source>
</evidence>
<evidence type="ECO:0000313" key="3">
    <source>
        <dbReference type="Proteomes" id="UP000239576"/>
    </source>
</evidence>
<keyword evidence="1" id="KW-0472">Membrane</keyword>
<dbReference type="AlphaFoldDB" id="A0A2T1DU11"/>
<reference evidence="2 3" key="2">
    <citation type="submission" date="2018-03" db="EMBL/GenBank/DDBJ databases">
        <title>The ancient ancestry and fast evolution of plastids.</title>
        <authorList>
            <person name="Moore K.R."/>
            <person name="Magnabosco C."/>
            <person name="Momper L."/>
            <person name="Gold D.A."/>
            <person name="Bosak T."/>
            <person name="Fournier G.P."/>
        </authorList>
    </citation>
    <scope>NUCLEOTIDE SEQUENCE [LARGE SCALE GENOMIC DNA]</scope>
    <source>
        <strain evidence="2 3">ULC18</strain>
    </source>
</reference>
<gene>
    <name evidence="2" type="ORF">C7B82_28855</name>
</gene>
<evidence type="ECO:0000313" key="2">
    <source>
        <dbReference type="EMBL" id="PSB23996.1"/>
    </source>
</evidence>
<organism evidence="2 3">
    <name type="scientific">Stenomitos frigidus ULC18</name>
    <dbReference type="NCBI Taxonomy" id="2107698"/>
    <lineage>
        <taxon>Bacteria</taxon>
        <taxon>Bacillati</taxon>
        <taxon>Cyanobacteriota</taxon>
        <taxon>Cyanophyceae</taxon>
        <taxon>Leptolyngbyales</taxon>
        <taxon>Leptolyngbyaceae</taxon>
        <taxon>Stenomitos</taxon>
    </lineage>
</organism>